<gene>
    <name evidence="2" type="ORF">HQM25_02480</name>
</gene>
<evidence type="ECO:0000313" key="2">
    <source>
        <dbReference type="EMBL" id="QKJ21046.1"/>
    </source>
</evidence>
<dbReference type="CDD" id="cd00085">
    <property type="entry name" value="HNHc"/>
    <property type="match status" value="1"/>
</dbReference>
<dbReference type="EMBL" id="CP054038">
    <property type="protein sequence ID" value="QKJ21046.1"/>
    <property type="molecule type" value="Genomic_DNA"/>
</dbReference>
<dbReference type="Pfam" id="PF02720">
    <property type="entry name" value="DUF222"/>
    <property type="match status" value="1"/>
</dbReference>
<evidence type="ECO:0000259" key="1">
    <source>
        <dbReference type="Pfam" id="PF02720"/>
    </source>
</evidence>
<accession>A0A7D4U9X6</accession>
<organism evidence="2 3">
    <name type="scientific">Microbacterium hominis</name>
    <dbReference type="NCBI Taxonomy" id="162426"/>
    <lineage>
        <taxon>Bacteria</taxon>
        <taxon>Bacillati</taxon>
        <taxon>Actinomycetota</taxon>
        <taxon>Actinomycetes</taxon>
        <taxon>Micrococcales</taxon>
        <taxon>Microbacteriaceae</taxon>
        <taxon>Microbacterium</taxon>
    </lineage>
</organism>
<dbReference type="AlphaFoldDB" id="A0A7D4U9X6"/>
<name>A0A7D4U9X6_9MICO</name>
<feature type="domain" description="DUF222" evidence="1">
    <location>
        <begin position="30"/>
        <end position="315"/>
    </location>
</feature>
<proteinExistence type="predicted"/>
<dbReference type="InterPro" id="IPR003870">
    <property type="entry name" value="DUF222"/>
</dbReference>
<reference evidence="2 3" key="1">
    <citation type="submission" date="2020-05" db="EMBL/GenBank/DDBJ databases">
        <title>Strain PA2F3 complete genome.</title>
        <authorList>
            <person name="Kim Y.-S."/>
            <person name="Kim S.-J."/>
            <person name="Jung H.-k."/>
            <person name="Kim S.-E."/>
            <person name="Kim K.-H."/>
        </authorList>
    </citation>
    <scope>NUCLEOTIDE SEQUENCE [LARGE SCALE GENOMIC DNA]</scope>
    <source>
        <strain evidence="2 3">PA2F3</strain>
    </source>
</reference>
<evidence type="ECO:0000313" key="3">
    <source>
        <dbReference type="Proteomes" id="UP000502498"/>
    </source>
</evidence>
<sequence>MGMIQETADLIATFAARRLRFVDEVRRDALDRDALARGGDDARASTEIVLRGLRLELAAALRITEHAAGDLLAMSEALVHRYPAVLDLLERAATTEQHARVLVDVVSGVSPGVRDRVLDAGVAWAQTLPVGVFRHRLRTLAESLEAATLDVRHERAIDDRRVVVEQAADGMAWLHLYAPAVEIHAIHGRATRIAKQIDAGGGDDDRTLDQVRADVLCDLLIDGETALFPERARGIRATTVVTVPALALIDGVAGATDAAVVEGLGPIPLETARRLAGGDGTWMRVLTHPETGMVLSVGRDSYRPPASLQRLVKWRADRCMAPGCLVPASRCQIDHQVDWAHDGETSLENNAPFCQGHHTIKHHSRWRVRQVPGSGGAIEWTSPSGRVYTVLPERRVPVFTPSTVAGAGGDEAPF</sequence>
<dbReference type="InterPro" id="IPR003615">
    <property type="entry name" value="HNH_nuc"/>
</dbReference>
<dbReference type="Gene3D" id="1.10.30.50">
    <property type="match status" value="1"/>
</dbReference>
<protein>
    <submittedName>
        <fullName evidence="2">DUF222 domain-containing protein</fullName>
    </submittedName>
</protein>
<dbReference type="Proteomes" id="UP000502498">
    <property type="component" value="Chromosome"/>
</dbReference>